<keyword evidence="1" id="KW-0812">Transmembrane</keyword>
<keyword evidence="1" id="KW-0472">Membrane</keyword>
<evidence type="ECO:0000313" key="3">
    <source>
        <dbReference type="Proteomes" id="UP001529275"/>
    </source>
</evidence>
<comment type="caution">
    <text evidence="2">The sequence shown here is derived from an EMBL/GenBank/DDBJ whole genome shotgun (WGS) entry which is preliminary data.</text>
</comment>
<reference evidence="2 3" key="2">
    <citation type="submission" date="2023-06" db="EMBL/GenBank/DDBJ databases">
        <authorList>
            <person name="Zeman M."/>
            <person name="Kubasova T."/>
            <person name="Jahodarova E."/>
            <person name="Nykrynova M."/>
            <person name="Rychlik I."/>
        </authorList>
    </citation>
    <scope>NUCLEOTIDE SEQUENCE [LARGE SCALE GENOMIC DNA]</scope>
    <source>
        <strain evidence="2 3">ET341</strain>
    </source>
</reference>
<gene>
    <name evidence="2" type="ORF">QUV98_03480</name>
</gene>
<keyword evidence="1" id="KW-1133">Transmembrane helix</keyword>
<evidence type="ECO:0000256" key="1">
    <source>
        <dbReference type="SAM" id="Phobius"/>
    </source>
</evidence>
<sequence>MLKKLKTGLICLIIGEIISWIVSFVTLPSFIHGFLLGLSVGLKLISIIFIFIIIINYPKESKQ</sequence>
<name>A0ABT7UGV7_9FIRM</name>
<dbReference type="EMBL" id="JAUDCK010000008">
    <property type="protein sequence ID" value="MDM8195379.1"/>
    <property type="molecule type" value="Genomic_DNA"/>
</dbReference>
<organism evidence="2 3">
    <name type="scientific">Massilimicrobiota timonensis</name>
    <dbReference type="NCBI Taxonomy" id="1776392"/>
    <lineage>
        <taxon>Bacteria</taxon>
        <taxon>Bacillati</taxon>
        <taxon>Bacillota</taxon>
        <taxon>Erysipelotrichia</taxon>
        <taxon>Erysipelotrichales</taxon>
        <taxon>Erysipelotrichaceae</taxon>
        <taxon>Massilimicrobiota</taxon>
    </lineage>
</organism>
<keyword evidence="3" id="KW-1185">Reference proteome</keyword>
<feature type="transmembrane region" description="Helical" evidence="1">
    <location>
        <begin position="33"/>
        <end position="57"/>
    </location>
</feature>
<accession>A0ABT7UGV7</accession>
<feature type="transmembrane region" description="Helical" evidence="1">
    <location>
        <begin position="7"/>
        <end position="27"/>
    </location>
</feature>
<proteinExistence type="predicted"/>
<dbReference type="RefSeq" id="WP_087936036.1">
    <property type="nucleotide sequence ID" value="NZ_JAUDCK010000008.1"/>
</dbReference>
<evidence type="ECO:0000313" key="2">
    <source>
        <dbReference type="EMBL" id="MDM8195379.1"/>
    </source>
</evidence>
<dbReference type="Proteomes" id="UP001529275">
    <property type="component" value="Unassembled WGS sequence"/>
</dbReference>
<reference evidence="3" key="1">
    <citation type="submission" date="2023-06" db="EMBL/GenBank/DDBJ databases">
        <title>Identification and characterization of horizontal gene transfer across gut microbiota members of farm animals based on homology search.</title>
        <authorList>
            <person name="Zeman M."/>
            <person name="Kubasova T."/>
            <person name="Jahodarova E."/>
            <person name="Nykrynova M."/>
            <person name="Rychlik I."/>
        </authorList>
    </citation>
    <scope>NUCLEOTIDE SEQUENCE [LARGE SCALE GENOMIC DNA]</scope>
    <source>
        <strain evidence="3">ET341</strain>
    </source>
</reference>
<protein>
    <submittedName>
        <fullName evidence="2">Uncharacterized protein</fullName>
    </submittedName>
</protein>